<dbReference type="Pfam" id="PF00069">
    <property type="entry name" value="Pkinase"/>
    <property type="match status" value="1"/>
</dbReference>
<dbReference type="InterPro" id="IPR011009">
    <property type="entry name" value="Kinase-like_dom_sf"/>
</dbReference>
<dbReference type="PANTHER" id="PTHR24363:SF0">
    <property type="entry name" value="SERINE_THREONINE KINASE LIKE DOMAIN CONTAINING 1"/>
    <property type="match status" value="1"/>
</dbReference>
<feature type="compositionally biased region" description="Acidic residues" evidence="9">
    <location>
        <begin position="663"/>
        <end position="672"/>
    </location>
</feature>
<evidence type="ECO:0000256" key="2">
    <source>
        <dbReference type="ARBA" id="ARBA00022527"/>
    </source>
</evidence>
<feature type="compositionally biased region" description="Polar residues" evidence="9">
    <location>
        <begin position="292"/>
        <end position="309"/>
    </location>
</feature>
<dbReference type="EMBL" id="JADEXG010000037">
    <property type="protein sequence ID" value="MBE9078653.1"/>
    <property type="molecule type" value="Genomic_DNA"/>
</dbReference>
<keyword evidence="10" id="KW-0812">Transmembrane</keyword>
<evidence type="ECO:0000256" key="6">
    <source>
        <dbReference type="ARBA" id="ARBA00022840"/>
    </source>
</evidence>
<keyword evidence="4" id="KW-0547">Nucleotide-binding</keyword>
<keyword evidence="5 12" id="KW-0418">Kinase</keyword>
<evidence type="ECO:0000256" key="3">
    <source>
        <dbReference type="ARBA" id="ARBA00022679"/>
    </source>
</evidence>
<keyword evidence="13" id="KW-1185">Reference proteome</keyword>
<dbReference type="InterPro" id="IPR008266">
    <property type="entry name" value="Tyr_kinase_AS"/>
</dbReference>
<dbReference type="SUPFAM" id="SSF56112">
    <property type="entry name" value="Protein kinase-like (PK-like)"/>
    <property type="match status" value="1"/>
</dbReference>
<protein>
    <recommendedName>
        <fullName evidence="1">non-specific serine/threonine protein kinase</fullName>
        <ecNumber evidence="1">2.7.11.1</ecNumber>
    </recommendedName>
</protein>
<feature type="region of interest" description="Disordered" evidence="9">
    <location>
        <begin position="292"/>
        <end position="341"/>
    </location>
</feature>
<evidence type="ECO:0000256" key="8">
    <source>
        <dbReference type="ARBA" id="ARBA00048679"/>
    </source>
</evidence>
<dbReference type="GO" id="GO:0004674">
    <property type="term" value="F:protein serine/threonine kinase activity"/>
    <property type="evidence" value="ECO:0007669"/>
    <property type="project" value="UniProtKB-KW"/>
</dbReference>
<dbReference type="AlphaFoldDB" id="A0A8J7DDD3"/>
<comment type="caution">
    <text evidence="12">The sequence shown here is derived from an EMBL/GenBank/DDBJ whole genome shotgun (WGS) entry which is preliminary data.</text>
</comment>
<dbReference type="Gene3D" id="3.30.200.20">
    <property type="entry name" value="Phosphorylase Kinase, domain 1"/>
    <property type="match status" value="1"/>
</dbReference>
<feature type="transmembrane region" description="Helical" evidence="10">
    <location>
        <begin position="352"/>
        <end position="374"/>
    </location>
</feature>
<dbReference type="CDD" id="cd14014">
    <property type="entry name" value="STKc_PknB_like"/>
    <property type="match status" value="1"/>
</dbReference>
<dbReference type="Gene3D" id="2.60.120.380">
    <property type="match status" value="1"/>
</dbReference>
<organism evidence="12 13">
    <name type="scientific">Vasconcelosia minhoensis LEGE 07310</name>
    <dbReference type="NCBI Taxonomy" id="915328"/>
    <lineage>
        <taxon>Bacteria</taxon>
        <taxon>Bacillati</taxon>
        <taxon>Cyanobacteriota</taxon>
        <taxon>Cyanophyceae</taxon>
        <taxon>Nodosilineales</taxon>
        <taxon>Cymatolegaceae</taxon>
        <taxon>Vasconcelosia</taxon>
        <taxon>Vasconcelosia minhoensis</taxon>
    </lineage>
</organism>
<evidence type="ECO:0000259" key="11">
    <source>
        <dbReference type="PROSITE" id="PS50011"/>
    </source>
</evidence>
<reference evidence="12" key="1">
    <citation type="submission" date="2020-10" db="EMBL/GenBank/DDBJ databases">
        <authorList>
            <person name="Castelo-Branco R."/>
            <person name="Eusebio N."/>
            <person name="Adriana R."/>
            <person name="Vieira A."/>
            <person name="Brugerolle De Fraissinette N."/>
            <person name="Rezende De Castro R."/>
            <person name="Schneider M.P."/>
            <person name="Vasconcelos V."/>
            <person name="Leao P.N."/>
        </authorList>
    </citation>
    <scope>NUCLEOTIDE SEQUENCE</scope>
    <source>
        <strain evidence="12">LEGE 07310</strain>
    </source>
</reference>
<feature type="region of interest" description="Disordered" evidence="9">
    <location>
        <begin position="654"/>
        <end position="707"/>
    </location>
</feature>
<keyword evidence="3" id="KW-0808">Transferase</keyword>
<evidence type="ECO:0000256" key="4">
    <source>
        <dbReference type="ARBA" id="ARBA00022741"/>
    </source>
</evidence>
<evidence type="ECO:0000256" key="10">
    <source>
        <dbReference type="SAM" id="Phobius"/>
    </source>
</evidence>
<dbReference type="PROSITE" id="PS50011">
    <property type="entry name" value="PROTEIN_KINASE_DOM"/>
    <property type="match status" value="1"/>
</dbReference>
<gene>
    <name evidence="12" type="ORF">IQ241_15355</name>
</gene>
<dbReference type="GO" id="GO:0005524">
    <property type="term" value="F:ATP binding"/>
    <property type="evidence" value="ECO:0007669"/>
    <property type="project" value="UniProtKB-KW"/>
</dbReference>
<feature type="domain" description="Protein kinase" evidence="11">
    <location>
        <begin position="17"/>
        <end position="286"/>
    </location>
</feature>
<name>A0A8J7DDD3_9CYAN</name>
<evidence type="ECO:0000313" key="13">
    <source>
        <dbReference type="Proteomes" id="UP000636505"/>
    </source>
</evidence>
<comment type="catalytic activity">
    <reaction evidence="8">
        <text>L-seryl-[protein] + ATP = O-phospho-L-seryl-[protein] + ADP + H(+)</text>
        <dbReference type="Rhea" id="RHEA:17989"/>
        <dbReference type="Rhea" id="RHEA-COMP:9863"/>
        <dbReference type="Rhea" id="RHEA-COMP:11604"/>
        <dbReference type="ChEBI" id="CHEBI:15378"/>
        <dbReference type="ChEBI" id="CHEBI:29999"/>
        <dbReference type="ChEBI" id="CHEBI:30616"/>
        <dbReference type="ChEBI" id="CHEBI:83421"/>
        <dbReference type="ChEBI" id="CHEBI:456216"/>
        <dbReference type="EC" id="2.7.11.1"/>
    </reaction>
</comment>
<keyword evidence="2 12" id="KW-0723">Serine/threonine-protein kinase</keyword>
<evidence type="ECO:0000256" key="5">
    <source>
        <dbReference type="ARBA" id="ARBA00022777"/>
    </source>
</evidence>
<keyword evidence="10" id="KW-1133">Transmembrane helix</keyword>
<keyword evidence="6" id="KW-0067">ATP-binding</keyword>
<dbReference type="RefSeq" id="WP_193908712.1">
    <property type="nucleotide sequence ID" value="NZ_JADEXG010000037.1"/>
</dbReference>
<accession>A0A8J7DDD3</accession>
<dbReference type="Proteomes" id="UP000636505">
    <property type="component" value="Unassembled WGS sequence"/>
</dbReference>
<proteinExistence type="predicted"/>
<evidence type="ECO:0000313" key="12">
    <source>
        <dbReference type="EMBL" id="MBE9078653.1"/>
    </source>
</evidence>
<comment type="catalytic activity">
    <reaction evidence="7">
        <text>L-threonyl-[protein] + ATP = O-phospho-L-threonyl-[protein] + ADP + H(+)</text>
        <dbReference type="Rhea" id="RHEA:46608"/>
        <dbReference type="Rhea" id="RHEA-COMP:11060"/>
        <dbReference type="Rhea" id="RHEA-COMP:11605"/>
        <dbReference type="ChEBI" id="CHEBI:15378"/>
        <dbReference type="ChEBI" id="CHEBI:30013"/>
        <dbReference type="ChEBI" id="CHEBI:30616"/>
        <dbReference type="ChEBI" id="CHEBI:61977"/>
        <dbReference type="ChEBI" id="CHEBI:456216"/>
        <dbReference type="EC" id="2.7.11.1"/>
    </reaction>
</comment>
<keyword evidence="10" id="KW-0472">Membrane</keyword>
<dbReference type="PANTHER" id="PTHR24363">
    <property type="entry name" value="SERINE/THREONINE PROTEIN KINASE"/>
    <property type="match status" value="1"/>
</dbReference>
<evidence type="ECO:0000256" key="7">
    <source>
        <dbReference type="ARBA" id="ARBA00047899"/>
    </source>
</evidence>
<evidence type="ECO:0000256" key="1">
    <source>
        <dbReference type="ARBA" id="ARBA00012513"/>
    </source>
</evidence>
<evidence type="ECO:0000256" key="9">
    <source>
        <dbReference type="SAM" id="MobiDB-lite"/>
    </source>
</evidence>
<sequence length="707" mass="77973">MNSSAGSDKTGSLESRYRLIRELGRGGFGHSYLAEDRSRYNELCVLKEFVPQLEDKALIAKAQELFGREAGVLYQLDHAQIPKFRELLRVREQSGKWRLFLVQDYIEGTTYQTLLQTRRRNGSHFSESEVTELLYQLLPVLTYIHSKGIIHRDISPDNLILNVADGLPVLIDFGGVKQLSLSVQQQLAASSPPAETTRIGKVGYVPPEQLQSGSADATSDLYGLAATLLVLTTGKDPQELFDAYHGVWNWSDEVLSPELSCILERMLAARPADRFPSAEAVSRALAESNISRNGQLPGLSQPNLNSTDSLDLDPGDTVAMAPPPPVPEEYEELSPAAAAPTPGLRNGPLPDWWQVILGLVMLVGTAGVVLWLALGGIRLPNVFDSADQEETVESTAAFSQEELNRRSQIASRRQRLGIDEGYFNQLVDQFFVSRYPELRDRTLTDSPEDAPLRLRWDNLAAELLDLLERNLSARALTELGGYGAGNRDRWQSRLNALNLSSRALNDLADGKFFDLFPRQVGRDFLNEPIGQIWYGLAADRVRQLESGERLETVSFSQGAFSQRLSGQLNPGEGKVFTLQLNEGQILRLNLQAPAGSTLMSLYLPSPTEETPYLLADSTQTTWSERLTQSGIYEITVVSTATEAISYQLNIAVDNVTSDPPPEAPEEFPEDPQPEAPESNPPEDPLEDSAEPPAENSAPEGDDGALQF</sequence>
<dbReference type="PROSITE" id="PS00109">
    <property type="entry name" value="PROTEIN_KINASE_TYR"/>
    <property type="match status" value="1"/>
</dbReference>
<dbReference type="EC" id="2.7.11.1" evidence="1"/>
<dbReference type="Gene3D" id="1.10.510.10">
    <property type="entry name" value="Transferase(Phosphotransferase) domain 1"/>
    <property type="match status" value="1"/>
</dbReference>
<dbReference type="InterPro" id="IPR000719">
    <property type="entry name" value="Prot_kinase_dom"/>
</dbReference>